<evidence type="ECO:0000259" key="3">
    <source>
        <dbReference type="Pfam" id="PF17167"/>
    </source>
</evidence>
<dbReference type="Pfam" id="PF21958">
    <property type="entry name" value="SOGP_N"/>
    <property type="match status" value="1"/>
</dbReference>
<organism evidence="6 7">
    <name type="scientific">Methylocystis rosea</name>
    <dbReference type="NCBI Taxonomy" id="173366"/>
    <lineage>
        <taxon>Bacteria</taxon>
        <taxon>Pseudomonadati</taxon>
        <taxon>Pseudomonadota</taxon>
        <taxon>Alphaproteobacteria</taxon>
        <taxon>Hyphomicrobiales</taxon>
        <taxon>Methylocystaceae</taxon>
        <taxon>Methylocystis</taxon>
    </lineage>
</organism>
<dbReference type="InterPro" id="IPR008928">
    <property type="entry name" value="6-hairpin_glycosidase_sf"/>
</dbReference>
<sequence>MPTESLRTPRQDDLGLLRIANELGFSISVLPNSAIFAMRHGRNMINRSLASPIAGGMTRLYLRLGGLEPMLLPVIGPDARCRIGMASDRFAWEGKTSAIRHRVTLWLHPSVNLWLWRVELINGRRRGTLPCDVVFIQDLGLGEESFLMSNEAYACQYLDHYVARHPRMHHILMSRQNLSQNGMHPWVAHGCVEGATGFATDYRQLMGPAYRDAYRLDYPFGTSLPSYRLQHETACAALQSQAITLQPDTTGAWTFFGLYTSDHPAASTDADLALIDEVERASKEWAPCTIPLSTPERSLLQEAPSVVADSLDETTIEARYPRRTHIERAGGQILSFFTPGEIYSRHIVLRDKERLILRRHGALLRSGKEMLPNEATLCVTCWMHGVFGAQLTVGNTSFHQLFSVSRDPYNITRGSGLRMLMDTGDGWRLLTVPSVFEIGLNDCRWVYKVGDRTIIISAIVSGDEPVVQWRVTVEGERCRFLVFGHLTLGENEFAHAGWVEIDAPQKRLTYRPDLDGQWGQRYPQAVYHLVTSTPESVEIVGADELLYADGKRRAGGFASLRTCLTNEFVFAVVGSMSDAKRAEVLAAKYTHGVDDAAMLAHSVRYWRNVTRGIRIKSSSADADAEAIDTMFPWLAHNAIVHLTVPHGLEQYMGAAWGTRDVCQGPMELLLSLEHDEAAKAILRIIFAQQYEKRGDWPQWFMLEPYSAVQDRQAHGDVIIWPLKALCDYLEATGDFGFLDEPVAWRREDNLEKTAHANLIATHVDTLIATVRQRFIAGTCLIRYGSGDWNDSLQPVNPSARDWMVSSWTVALLYQQLRRYSEILRRSGRFDKAKEQDSLASAMREDFNHFLIRDGAVAGYGVFRPEGGLPELLLHPSDNQTGVSYSLLPMTQAIVGGLFTPEQAGHHLGLIQKHLAFSDGVRLMDKPIAYHGGPERIFQRAESAAFFGREIGLMYVHSHLRHAEAMAALGESQALWDALIVVNPIAVTDRLAHASLRQRNAYFSSSDAAFRDRYQSSAEWERVKTGAIAVDGGWRIYSSGPGLYISMLIRHVFGVHRQFGKRIVEPCLLVSQKGLRANWPSTISLDHPPTVLPR</sequence>
<dbReference type="PANTHER" id="PTHR37469:SF2">
    <property type="entry name" value="CELLOBIONIC ACID PHOSPHORYLASE"/>
    <property type="match status" value="1"/>
</dbReference>
<dbReference type="AlphaFoldDB" id="A0A3G8MAN8"/>
<evidence type="ECO:0000313" key="6">
    <source>
        <dbReference type="EMBL" id="AZG78876.1"/>
    </source>
</evidence>
<protein>
    <submittedName>
        <fullName evidence="6">Cellobiose phosphorylase</fullName>
    </submittedName>
</protein>
<dbReference type="InterPro" id="IPR052047">
    <property type="entry name" value="GH94_Enzymes"/>
</dbReference>
<dbReference type="PANTHER" id="PTHR37469">
    <property type="entry name" value="CELLOBIONIC ACID PHOSPHORYLASE-RELATED"/>
    <property type="match status" value="1"/>
</dbReference>
<keyword evidence="6" id="KW-0614">Plasmid</keyword>
<evidence type="ECO:0000256" key="1">
    <source>
        <dbReference type="ARBA" id="ARBA00022676"/>
    </source>
</evidence>
<gene>
    <name evidence="6" type="ORF">EHO51_18820</name>
</gene>
<dbReference type="SUPFAM" id="SSF48208">
    <property type="entry name" value="Six-hairpin glycosidases"/>
    <property type="match status" value="1"/>
</dbReference>
<dbReference type="Pfam" id="PF21250">
    <property type="entry name" value="SOGP_2nd"/>
    <property type="match status" value="1"/>
</dbReference>
<dbReference type="InterPro" id="IPR048771">
    <property type="entry name" value="SOGP_2nd"/>
</dbReference>
<dbReference type="KEGG" id="mros:EHO51_18820"/>
<dbReference type="Gene3D" id="1.50.10.10">
    <property type="match status" value="1"/>
</dbReference>
<feature type="domain" description="Glycoside phosphorylase super sandwich" evidence="4">
    <location>
        <begin position="320"/>
        <end position="572"/>
    </location>
</feature>
<evidence type="ECO:0000259" key="5">
    <source>
        <dbReference type="Pfam" id="PF21958"/>
    </source>
</evidence>
<dbReference type="EMBL" id="CP034087">
    <property type="protein sequence ID" value="AZG78876.1"/>
    <property type="molecule type" value="Genomic_DNA"/>
</dbReference>
<evidence type="ECO:0000313" key="7">
    <source>
        <dbReference type="Proteomes" id="UP000273982"/>
    </source>
</evidence>
<accession>A0A3G8MAN8</accession>
<feature type="domain" description="Glycosyl hydrolase 94 catalytic" evidence="3">
    <location>
        <begin position="716"/>
        <end position="1001"/>
    </location>
</feature>
<dbReference type="InterPro" id="IPR053831">
    <property type="entry name" value="SOGP_N"/>
</dbReference>
<evidence type="ECO:0000256" key="2">
    <source>
        <dbReference type="ARBA" id="ARBA00022679"/>
    </source>
</evidence>
<dbReference type="Proteomes" id="UP000273982">
    <property type="component" value="Plasmid pGW6_1"/>
</dbReference>
<dbReference type="InterPro" id="IPR012341">
    <property type="entry name" value="6hp_glycosidase-like_sf"/>
</dbReference>
<name>A0A3G8MAN8_9HYPH</name>
<dbReference type="GO" id="GO:0005975">
    <property type="term" value="P:carbohydrate metabolic process"/>
    <property type="evidence" value="ECO:0007669"/>
    <property type="project" value="InterPro"/>
</dbReference>
<geneLocation type="plasmid" evidence="7">
    <name>pgw6_1</name>
</geneLocation>
<dbReference type="InterPro" id="IPR033432">
    <property type="entry name" value="GH94_catalytic"/>
</dbReference>
<keyword evidence="2" id="KW-0808">Transferase</keyword>
<feature type="domain" description="SOGP N-terminal" evidence="5">
    <location>
        <begin position="29"/>
        <end position="257"/>
    </location>
</feature>
<dbReference type="InterPro" id="IPR037018">
    <property type="entry name" value="GH65_N"/>
</dbReference>
<dbReference type="GO" id="GO:0016757">
    <property type="term" value="F:glycosyltransferase activity"/>
    <property type="evidence" value="ECO:0007669"/>
    <property type="project" value="UniProtKB-KW"/>
</dbReference>
<evidence type="ECO:0000259" key="4">
    <source>
        <dbReference type="Pfam" id="PF21250"/>
    </source>
</evidence>
<keyword evidence="1" id="KW-0328">Glycosyltransferase</keyword>
<dbReference type="Pfam" id="PF17167">
    <property type="entry name" value="Glyco_hydro_94"/>
    <property type="match status" value="1"/>
</dbReference>
<reference evidence="6 7" key="1">
    <citation type="submission" date="2018-11" db="EMBL/GenBank/DDBJ databases">
        <title>Genome squencing of methanotrophic bacteria isolated from alkaline groundwater in Korea.</title>
        <authorList>
            <person name="Nguyen L.N."/>
        </authorList>
    </citation>
    <scope>NUCLEOTIDE SEQUENCE [LARGE SCALE GENOMIC DNA]</scope>
    <source>
        <strain evidence="6 7">GW6</strain>
        <plasmid evidence="7">pgw6_1</plasmid>
    </source>
</reference>
<dbReference type="Gene3D" id="2.70.98.40">
    <property type="entry name" value="Glycoside hydrolase, family 65, N-terminal domain"/>
    <property type="match status" value="1"/>
</dbReference>
<proteinExistence type="predicted"/>